<dbReference type="Gene3D" id="3.40.50.2300">
    <property type="match status" value="1"/>
</dbReference>
<evidence type="ECO:0000259" key="6">
    <source>
        <dbReference type="PROSITE" id="PS01124"/>
    </source>
</evidence>
<organism evidence="8 9">
    <name type="scientific">Niabella digestorum</name>
    <dbReference type="NCBI Taxonomy" id="3117701"/>
    <lineage>
        <taxon>Bacteria</taxon>
        <taxon>Pseudomonadati</taxon>
        <taxon>Bacteroidota</taxon>
        <taxon>Chitinophagia</taxon>
        <taxon>Chitinophagales</taxon>
        <taxon>Chitinophagaceae</taxon>
        <taxon>Niabella</taxon>
    </lineage>
</organism>
<dbReference type="PROSITE" id="PS50110">
    <property type="entry name" value="RESPONSE_REGULATORY"/>
    <property type="match status" value="1"/>
</dbReference>
<name>A0ABU7RI78_9BACT</name>
<gene>
    <name evidence="8" type="ORF">V2H41_10585</name>
</gene>
<comment type="caution">
    <text evidence="8">The sequence shown here is derived from an EMBL/GenBank/DDBJ whole genome shotgun (WGS) entry which is preliminary data.</text>
</comment>
<feature type="domain" description="HTH araC/xylS-type" evidence="6">
    <location>
        <begin position="149"/>
        <end position="248"/>
    </location>
</feature>
<dbReference type="InterPro" id="IPR020449">
    <property type="entry name" value="Tscrpt_reg_AraC-type_HTH"/>
</dbReference>
<dbReference type="Pfam" id="PF00072">
    <property type="entry name" value="Response_reg"/>
    <property type="match status" value="1"/>
</dbReference>
<dbReference type="PROSITE" id="PS00041">
    <property type="entry name" value="HTH_ARAC_FAMILY_1"/>
    <property type="match status" value="1"/>
</dbReference>
<dbReference type="Proteomes" id="UP001357452">
    <property type="component" value="Unassembled WGS sequence"/>
</dbReference>
<dbReference type="InterPro" id="IPR001789">
    <property type="entry name" value="Sig_transdc_resp-reg_receiver"/>
</dbReference>
<dbReference type="Pfam" id="PF12833">
    <property type="entry name" value="HTH_18"/>
    <property type="match status" value="1"/>
</dbReference>
<dbReference type="PANTHER" id="PTHR44591">
    <property type="entry name" value="STRESS RESPONSE REGULATOR PROTEIN 1"/>
    <property type="match status" value="1"/>
</dbReference>
<dbReference type="RefSeq" id="WP_330975125.1">
    <property type="nucleotide sequence ID" value="NZ_JAZGLY010000005.1"/>
</dbReference>
<keyword evidence="4" id="KW-0804">Transcription</keyword>
<keyword evidence="9" id="KW-1185">Reference proteome</keyword>
<evidence type="ECO:0000313" key="9">
    <source>
        <dbReference type="Proteomes" id="UP001357452"/>
    </source>
</evidence>
<dbReference type="InterPro" id="IPR011006">
    <property type="entry name" value="CheY-like_superfamily"/>
</dbReference>
<evidence type="ECO:0000256" key="1">
    <source>
        <dbReference type="ARBA" id="ARBA00022553"/>
    </source>
</evidence>
<dbReference type="EMBL" id="JAZGLY010000005">
    <property type="protein sequence ID" value="MEE6187718.1"/>
    <property type="molecule type" value="Genomic_DNA"/>
</dbReference>
<sequence>MKQHSILIVDDDAFIVDLLSDLLDVEFKVFSALNGDDAIKILNSLSVSLIISDVVMPGKDGLDLCNFVKNTPHLSHIPVILLSAKSEEENKIQGLHEGADVYIEKPFSPSYVKAQVVSIIENRTRILSFISPKKTHGDNLITEEEYFINQLNNIIDENIAYPELNLNLLAQILHMSRASLYRKIKSLAHCTPNELIEDRRLNQAVTLINQGFYKMNEIAFLCGFTSASQFTKSFKRKFGQSPLNYARLHKLRV</sequence>
<dbReference type="SMART" id="SM00448">
    <property type="entry name" value="REC"/>
    <property type="match status" value="1"/>
</dbReference>
<dbReference type="SUPFAM" id="SSF52172">
    <property type="entry name" value="CheY-like"/>
    <property type="match status" value="1"/>
</dbReference>
<dbReference type="SUPFAM" id="SSF46689">
    <property type="entry name" value="Homeodomain-like"/>
    <property type="match status" value="1"/>
</dbReference>
<evidence type="ECO:0000256" key="2">
    <source>
        <dbReference type="ARBA" id="ARBA00023015"/>
    </source>
</evidence>
<feature type="modified residue" description="4-aspartylphosphate" evidence="5">
    <location>
        <position position="53"/>
    </location>
</feature>
<reference evidence="8 9" key="1">
    <citation type="submission" date="2024-01" db="EMBL/GenBank/DDBJ databases">
        <title>Niabella digestum sp. nov., isolated from waste digestion system.</title>
        <authorList>
            <person name="Zhang L."/>
        </authorList>
    </citation>
    <scope>NUCLEOTIDE SEQUENCE [LARGE SCALE GENOMIC DNA]</scope>
    <source>
        <strain evidence="8 9">A18</strain>
    </source>
</reference>
<accession>A0ABU7RI78</accession>
<dbReference type="Gene3D" id="1.10.10.60">
    <property type="entry name" value="Homeodomain-like"/>
    <property type="match status" value="1"/>
</dbReference>
<evidence type="ECO:0000256" key="3">
    <source>
        <dbReference type="ARBA" id="ARBA00023125"/>
    </source>
</evidence>
<dbReference type="PROSITE" id="PS01124">
    <property type="entry name" value="HTH_ARAC_FAMILY_2"/>
    <property type="match status" value="1"/>
</dbReference>
<dbReference type="SMART" id="SM00342">
    <property type="entry name" value="HTH_ARAC"/>
    <property type="match status" value="1"/>
</dbReference>
<keyword evidence="3" id="KW-0238">DNA-binding</keyword>
<feature type="domain" description="Response regulatory" evidence="7">
    <location>
        <begin position="5"/>
        <end position="120"/>
    </location>
</feature>
<keyword evidence="1 5" id="KW-0597">Phosphoprotein</keyword>
<evidence type="ECO:0000259" key="7">
    <source>
        <dbReference type="PROSITE" id="PS50110"/>
    </source>
</evidence>
<dbReference type="InterPro" id="IPR009057">
    <property type="entry name" value="Homeodomain-like_sf"/>
</dbReference>
<protein>
    <submittedName>
        <fullName evidence="8">Response regulator</fullName>
    </submittedName>
</protein>
<evidence type="ECO:0000256" key="4">
    <source>
        <dbReference type="ARBA" id="ARBA00023163"/>
    </source>
</evidence>
<evidence type="ECO:0000256" key="5">
    <source>
        <dbReference type="PROSITE-ProRule" id="PRU00169"/>
    </source>
</evidence>
<dbReference type="PRINTS" id="PR00032">
    <property type="entry name" value="HTHARAC"/>
</dbReference>
<dbReference type="InterPro" id="IPR018060">
    <property type="entry name" value="HTH_AraC"/>
</dbReference>
<evidence type="ECO:0000313" key="8">
    <source>
        <dbReference type="EMBL" id="MEE6187718.1"/>
    </source>
</evidence>
<dbReference type="InterPro" id="IPR050595">
    <property type="entry name" value="Bact_response_regulator"/>
</dbReference>
<dbReference type="PANTHER" id="PTHR44591:SF3">
    <property type="entry name" value="RESPONSE REGULATORY DOMAIN-CONTAINING PROTEIN"/>
    <property type="match status" value="1"/>
</dbReference>
<proteinExistence type="predicted"/>
<keyword evidence="2" id="KW-0805">Transcription regulation</keyword>
<dbReference type="InterPro" id="IPR018062">
    <property type="entry name" value="HTH_AraC-typ_CS"/>
</dbReference>
<dbReference type="CDD" id="cd17574">
    <property type="entry name" value="REC_OmpR"/>
    <property type="match status" value="1"/>
</dbReference>